<dbReference type="AlphaFoldDB" id="A0A8D9ELK8"/>
<dbReference type="EMBL" id="HBUF01548226">
    <property type="protein sequence ID" value="CAG6757902.1"/>
    <property type="molecule type" value="Transcribed_RNA"/>
</dbReference>
<sequence length="108" mass="12309">MPRDAVFCCAFNNVLYVLASGIGGQLERRMTCVTRLLVCNFFTTPGSLLKNAICNNKCTTPAMHRPVFRVYALTISEPFSALQENLFCWDFWKTDGWKMFARPLCSLK</sequence>
<evidence type="ECO:0000313" key="1">
    <source>
        <dbReference type="EMBL" id="CAG6757902.1"/>
    </source>
</evidence>
<name>A0A8D9ELK8_9HEMI</name>
<organism evidence="1">
    <name type="scientific">Cacopsylla melanoneura</name>
    <dbReference type="NCBI Taxonomy" id="428564"/>
    <lineage>
        <taxon>Eukaryota</taxon>
        <taxon>Metazoa</taxon>
        <taxon>Ecdysozoa</taxon>
        <taxon>Arthropoda</taxon>
        <taxon>Hexapoda</taxon>
        <taxon>Insecta</taxon>
        <taxon>Pterygota</taxon>
        <taxon>Neoptera</taxon>
        <taxon>Paraneoptera</taxon>
        <taxon>Hemiptera</taxon>
        <taxon>Sternorrhyncha</taxon>
        <taxon>Psylloidea</taxon>
        <taxon>Psyllidae</taxon>
        <taxon>Psyllinae</taxon>
        <taxon>Cacopsylla</taxon>
    </lineage>
</organism>
<reference evidence="1" key="1">
    <citation type="submission" date="2021-05" db="EMBL/GenBank/DDBJ databases">
        <authorList>
            <person name="Alioto T."/>
            <person name="Alioto T."/>
            <person name="Gomez Garrido J."/>
        </authorList>
    </citation>
    <scope>NUCLEOTIDE SEQUENCE</scope>
</reference>
<protein>
    <submittedName>
        <fullName evidence="1">Uncharacterized protein</fullName>
    </submittedName>
</protein>
<accession>A0A8D9ELK8</accession>
<proteinExistence type="predicted"/>